<keyword evidence="5" id="KW-1185">Reference proteome</keyword>
<keyword evidence="1" id="KW-0472">Membrane</keyword>
<dbReference type="AlphaFoldDB" id="A0A814Z8X8"/>
<evidence type="ECO:0000313" key="3">
    <source>
        <dbReference type="EMBL" id="CAF1238929.1"/>
    </source>
</evidence>
<comment type="caution">
    <text evidence="4">The sequence shown here is derived from an EMBL/GenBank/DDBJ whole genome shotgun (WGS) entry which is preliminary data.</text>
</comment>
<dbReference type="EMBL" id="CAJNOL010000918">
    <property type="protein sequence ID" value="CAF1238929.1"/>
    <property type="molecule type" value="Genomic_DNA"/>
</dbReference>
<feature type="transmembrane region" description="Helical" evidence="1">
    <location>
        <begin position="148"/>
        <end position="170"/>
    </location>
</feature>
<proteinExistence type="predicted"/>
<name>A0A814Z8X8_9BILA</name>
<dbReference type="EMBL" id="CAJNOL010000919">
    <property type="protein sequence ID" value="CAF1239134.1"/>
    <property type="molecule type" value="Genomic_DNA"/>
</dbReference>
<keyword evidence="1" id="KW-0812">Transmembrane</keyword>
<dbReference type="Proteomes" id="UP000663870">
    <property type="component" value="Unassembled WGS sequence"/>
</dbReference>
<keyword evidence="1" id="KW-1133">Transmembrane helix</keyword>
<dbReference type="EMBL" id="CAJNOH010000238">
    <property type="protein sequence ID" value="CAF0961297.1"/>
    <property type="molecule type" value="Genomic_DNA"/>
</dbReference>
<evidence type="ECO:0000313" key="4">
    <source>
        <dbReference type="EMBL" id="CAF1239134.1"/>
    </source>
</evidence>
<accession>A0A814Z8X8</accession>
<gene>
    <name evidence="3" type="ORF">JXQ802_LOCUS26352</name>
    <name evidence="4" type="ORF">JXQ802_LOCUS26362</name>
    <name evidence="2" type="ORF">PYM288_LOCUS12641</name>
</gene>
<evidence type="ECO:0000256" key="1">
    <source>
        <dbReference type="SAM" id="Phobius"/>
    </source>
</evidence>
<organism evidence="4 5">
    <name type="scientific">Rotaria sordida</name>
    <dbReference type="NCBI Taxonomy" id="392033"/>
    <lineage>
        <taxon>Eukaryota</taxon>
        <taxon>Metazoa</taxon>
        <taxon>Spiralia</taxon>
        <taxon>Gnathifera</taxon>
        <taxon>Rotifera</taxon>
        <taxon>Eurotatoria</taxon>
        <taxon>Bdelloidea</taxon>
        <taxon>Philodinida</taxon>
        <taxon>Philodinidae</taxon>
        <taxon>Rotaria</taxon>
    </lineage>
</organism>
<evidence type="ECO:0000313" key="5">
    <source>
        <dbReference type="Proteomes" id="UP000663870"/>
    </source>
</evidence>
<reference evidence="4" key="1">
    <citation type="submission" date="2021-02" db="EMBL/GenBank/DDBJ databases">
        <authorList>
            <person name="Nowell W R."/>
        </authorList>
    </citation>
    <scope>NUCLEOTIDE SEQUENCE</scope>
</reference>
<evidence type="ECO:0000313" key="2">
    <source>
        <dbReference type="EMBL" id="CAF0961297.1"/>
    </source>
</evidence>
<protein>
    <submittedName>
        <fullName evidence="4">Uncharacterized protein</fullName>
    </submittedName>
</protein>
<sequence>MYYYSGIFWMLIYFILSVYGERDLFGKKCKRACDTKHGTFDCWKATTNGFTYGLSTAMIDYCEVILNLRQITNDKISWYNISRDILIQQIIQYDLDPKVHQLTKNDIQEVAISLLNKCFYTTSISSSLQPSCPSCSIKQINLIKQWRVISLFLISSCVLFIVIILFLYTFHTHINHYSYESIS</sequence>
<feature type="transmembrane region" description="Helical" evidence="1">
    <location>
        <begin position="6"/>
        <end position="22"/>
    </location>
</feature>
<dbReference type="Proteomes" id="UP000663854">
    <property type="component" value="Unassembled WGS sequence"/>
</dbReference>